<dbReference type="InterPro" id="IPR036388">
    <property type="entry name" value="WH-like_DNA-bd_sf"/>
</dbReference>
<evidence type="ECO:0000256" key="1">
    <source>
        <dbReference type="ARBA" id="ARBA00023015"/>
    </source>
</evidence>
<protein>
    <submittedName>
        <fullName evidence="5">Transcriptional regulator, MarR family protein</fullName>
    </submittedName>
</protein>
<dbReference type="AlphaFoldDB" id="F4MMR8"/>
<dbReference type="EMBL" id="FQ032823">
    <property type="protein sequence ID" value="CBL87431.1"/>
    <property type="molecule type" value="Genomic_DNA"/>
</dbReference>
<dbReference type="PROSITE" id="PS01117">
    <property type="entry name" value="HTH_MARR_1"/>
    <property type="match status" value="1"/>
</dbReference>
<dbReference type="Gene3D" id="1.10.10.10">
    <property type="entry name" value="Winged helix-like DNA-binding domain superfamily/Winged helix DNA-binding domain"/>
    <property type="match status" value="1"/>
</dbReference>
<dbReference type="PANTHER" id="PTHR42756:SF1">
    <property type="entry name" value="TRANSCRIPTIONAL REPRESSOR OF EMRAB OPERON"/>
    <property type="match status" value="1"/>
</dbReference>
<sequence length="160" mass="18227">MDDMDAQETIDFQLRWGWSKLARLYTSLAESHGISMSVGYALLSIERKGTPSTKLGPRMGMEATSLSRTLKSMEGRGLIERRQDEHDRRSVRVFLTEDGVKARRQIRELVIELNTRLHELLGEDATDQLLQGLARLNELLEAPDQLIPPNWQPQTETLPS</sequence>
<evidence type="ECO:0000259" key="4">
    <source>
        <dbReference type="PROSITE" id="PS50995"/>
    </source>
</evidence>
<dbReference type="PRINTS" id="PR00598">
    <property type="entry name" value="HTHMARR"/>
</dbReference>
<accession>F4MMR8</accession>
<dbReference type="GO" id="GO:0003700">
    <property type="term" value="F:DNA-binding transcription factor activity"/>
    <property type="evidence" value="ECO:0007669"/>
    <property type="project" value="InterPro"/>
</dbReference>
<evidence type="ECO:0000313" key="5">
    <source>
        <dbReference type="EMBL" id="CBL87431.1"/>
    </source>
</evidence>
<keyword evidence="3" id="KW-0804">Transcription</keyword>
<feature type="domain" description="HTH marR-type" evidence="4">
    <location>
        <begin position="1"/>
        <end position="138"/>
    </location>
</feature>
<dbReference type="Pfam" id="PF01047">
    <property type="entry name" value="MarR"/>
    <property type="match status" value="1"/>
</dbReference>
<keyword evidence="2" id="KW-0238">DNA-binding</keyword>
<dbReference type="PROSITE" id="PS50995">
    <property type="entry name" value="HTH_MARR_2"/>
    <property type="match status" value="1"/>
</dbReference>
<dbReference type="GO" id="GO:0003677">
    <property type="term" value="F:DNA binding"/>
    <property type="evidence" value="ECO:0007669"/>
    <property type="project" value="UniProtKB-KW"/>
</dbReference>
<reference evidence="5" key="2">
    <citation type="journal article" date="2012" name="Environ. Microbiol.">
        <title>Genomic content of uncultured Bacteroidetes from contrasting oceanic provinces in the North Atlantic Ocean.</title>
        <authorList>
            <person name="Gomez-Pereira P.R."/>
            <person name="Schuler M."/>
            <person name="Fuchs B.M."/>
            <person name="Bennke C."/>
            <person name="Teeling H."/>
            <person name="Waldmann J."/>
            <person name="Richter M."/>
            <person name="Barbe V."/>
            <person name="Bataille E."/>
            <person name="Glockner F.O."/>
            <person name="Amann R."/>
        </authorList>
    </citation>
    <scope>NUCLEOTIDE SEQUENCE</scope>
</reference>
<dbReference type="SUPFAM" id="SSF46785">
    <property type="entry name" value="Winged helix' DNA-binding domain"/>
    <property type="match status" value="1"/>
</dbReference>
<evidence type="ECO:0000256" key="3">
    <source>
        <dbReference type="ARBA" id="ARBA00023163"/>
    </source>
</evidence>
<dbReference type="InterPro" id="IPR023187">
    <property type="entry name" value="Tscrpt_reg_MarR-type_CS"/>
</dbReference>
<name>F4MMR8_9BACT</name>
<proteinExistence type="predicted"/>
<gene>
    <name evidence="5" type="ORF">S18_848_0018</name>
</gene>
<dbReference type="InterPro" id="IPR000835">
    <property type="entry name" value="HTH_MarR-typ"/>
</dbReference>
<organism evidence="5">
    <name type="scientific">uncultured Flavobacteriia bacterium</name>
    <dbReference type="NCBI Taxonomy" id="212695"/>
    <lineage>
        <taxon>Bacteria</taxon>
        <taxon>Pseudomonadati</taxon>
        <taxon>Bacteroidota</taxon>
        <taxon>Flavobacteriia</taxon>
        <taxon>environmental samples</taxon>
    </lineage>
</organism>
<evidence type="ECO:0000256" key="2">
    <source>
        <dbReference type="ARBA" id="ARBA00023125"/>
    </source>
</evidence>
<dbReference type="InterPro" id="IPR036390">
    <property type="entry name" value="WH_DNA-bd_sf"/>
</dbReference>
<dbReference type="SMART" id="SM00347">
    <property type="entry name" value="HTH_MARR"/>
    <property type="match status" value="1"/>
</dbReference>
<dbReference type="PANTHER" id="PTHR42756">
    <property type="entry name" value="TRANSCRIPTIONAL REGULATOR, MARR"/>
    <property type="match status" value="1"/>
</dbReference>
<reference evidence="5" key="1">
    <citation type="submission" date="2010-05" db="EMBL/GenBank/DDBJ databases">
        <authorList>
            <person name="Genoscope - CEA"/>
        </authorList>
    </citation>
    <scope>NUCLEOTIDE SEQUENCE</scope>
</reference>
<keyword evidence="1" id="KW-0805">Transcription regulation</keyword>